<evidence type="ECO:0000256" key="2">
    <source>
        <dbReference type="ARBA" id="ARBA00022723"/>
    </source>
</evidence>
<dbReference type="RefSeq" id="WP_044884836.1">
    <property type="nucleotide sequence ID" value="NZ_JYFN01000013.1"/>
</dbReference>
<keyword evidence="4" id="KW-0862">Zinc</keyword>
<dbReference type="InterPro" id="IPR051013">
    <property type="entry name" value="MBL_superfamily_lactonases"/>
</dbReference>
<evidence type="ECO:0000256" key="4">
    <source>
        <dbReference type="ARBA" id="ARBA00022833"/>
    </source>
</evidence>
<gene>
    <name evidence="6" type="ORF">FF36_02183</name>
</gene>
<sequence>MKVGDLNVQPVWDGDARVRARDVLTPPGGDEAHWECNAEHFTAAGEFEMALGGFLIRTGDQVVLVDAGLGPLSARGFHGGHLLDSLTALGVRPADVTDVLLTHLHGDHTGWTALEDRPVFPNATYRCHAADWHHFVDGPQPDRRTAAKLAPITGQVELFDTDLTLAPGIDARHTPGHTPGSTIFVVSSGQHRALLLGDVAHSPLELLDAGWETVYDTDSLAAQAARARLIDEIESDGTPVASPHFAGLRFGRVLAGTTSRRWLYLDH</sequence>
<dbReference type="SUPFAM" id="SSF56281">
    <property type="entry name" value="Metallo-hydrolase/oxidoreductase"/>
    <property type="match status" value="1"/>
</dbReference>
<evidence type="ECO:0000259" key="5">
    <source>
        <dbReference type="SMART" id="SM00849"/>
    </source>
</evidence>
<dbReference type="PANTHER" id="PTHR42978:SF6">
    <property type="entry name" value="QUORUM-QUENCHING LACTONASE YTNP-RELATED"/>
    <property type="match status" value="1"/>
</dbReference>
<evidence type="ECO:0000256" key="3">
    <source>
        <dbReference type="ARBA" id="ARBA00022801"/>
    </source>
</evidence>
<keyword evidence="3 6" id="KW-0378">Hydrolase</keyword>
<evidence type="ECO:0000313" key="7">
    <source>
        <dbReference type="Proteomes" id="UP000032545"/>
    </source>
</evidence>
<keyword evidence="7" id="KW-1185">Reference proteome</keyword>
<dbReference type="InterPro" id="IPR036866">
    <property type="entry name" value="RibonucZ/Hydroxyglut_hydro"/>
</dbReference>
<reference evidence="7" key="1">
    <citation type="submission" date="2015-02" db="EMBL/GenBank/DDBJ databases">
        <title>Draft Genome of Frankia sp. CpI1-S.</title>
        <authorList>
            <person name="Oshone R.T."/>
            <person name="Ngom M."/>
            <person name="Ghodhbane-Gtari F."/>
            <person name="Gtari M."/>
            <person name="Morris K."/>
            <person name="Thomas K."/>
            <person name="Sen A."/>
            <person name="Tisa L.S."/>
        </authorList>
    </citation>
    <scope>NUCLEOTIDE SEQUENCE [LARGE SCALE GENOMIC DNA]</scope>
    <source>
        <strain evidence="7">CpI1-S</strain>
    </source>
</reference>
<reference evidence="6 7" key="2">
    <citation type="journal article" date="2016" name="Genome Announc.">
        <title>Permanent Draft Genome Sequences for Two Variants of Frankia sp. Strain CpI1, the First Frankia Strain Isolated from Root Nodules of Comptonia peregrina.</title>
        <authorList>
            <person name="Oshone R."/>
            <person name="Hurst S.G.IV."/>
            <person name="Abebe-Akele F."/>
            <person name="Simpson S."/>
            <person name="Morris K."/>
            <person name="Thomas W.K."/>
            <person name="Tisa L.S."/>
        </authorList>
    </citation>
    <scope>NUCLEOTIDE SEQUENCE [LARGE SCALE GENOMIC DNA]</scope>
    <source>
        <strain evidence="7">CpI1-S</strain>
    </source>
</reference>
<dbReference type="OrthoDB" id="5177904at2"/>
<dbReference type="Proteomes" id="UP000032545">
    <property type="component" value="Unassembled WGS sequence"/>
</dbReference>
<keyword evidence="2" id="KW-0479">Metal-binding</keyword>
<dbReference type="GO" id="GO:0046872">
    <property type="term" value="F:metal ion binding"/>
    <property type="evidence" value="ECO:0007669"/>
    <property type="project" value="UniProtKB-KW"/>
</dbReference>
<dbReference type="CDD" id="cd07720">
    <property type="entry name" value="OPHC2-like_MBL-fold"/>
    <property type="match status" value="1"/>
</dbReference>
<dbReference type="Gene3D" id="3.60.15.10">
    <property type="entry name" value="Ribonuclease Z/Hydroxyacylglutathione hydrolase-like"/>
    <property type="match status" value="1"/>
</dbReference>
<dbReference type="GO" id="GO:0016787">
    <property type="term" value="F:hydrolase activity"/>
    <property type="evidence" value="ECO:0007669"/>
    <property type="project" value="UniProtKB-KW"/>
</dbReference>
<proteinExistence type="inferred from homology"/>
<dbReference type="Pfam" id="PF00753">
    <property type="entry name" value="Lactamase_B"/>
    <property type="match status" value="1"/>
</dbReference>
<comment type="caution">
    <text evidence="6">The sequence shown here is derived from an EMBL/GenBank/DDBJ whole genome shotgun (WGS) entry which is preliminary data.</text>
</comment>
<dbReference type="PANTHER" id="PTHR42978">
    <property type="entry name" value="QUORUM-QUENCHING LACTONASE YTNP-RELATED-RELATED"/>
    <property type="match status" value="1"/>
</dbReference>
<evidence type="ECO:0000256" key="1">
    <source>
        <dbReference type="ARBA" id="ARBA00007749"/>
    </source>
</evidence>
<evidence type="ECO:0000313" key="6">
    <source>
        <dbReference type="EMBL" id="KJE23477.1"/>
    </source>
</evidence>
<dbReference type="SMART" id="SM00849">
    <property type="entry name" value="Lactamase_B"/>
    <property type="match status" value="1"/>
</dbReference>
<accession>A0A0D8BJ96</accession>
<dbReference type="PATRIC" id="fig|1502723.3.peg.1146"/>
<dbReference type="InterPro" id="IPR001279">
    <property type="entry name" value="Metallo-B-lactamas"/>
</dbReference>
<organism evidence="6 7">
    <name type="scientific">Frankia torreyi</name>
    <dbReference type="NCBI Taxonomy" id="1856"/>
    <lineage>
        <taxon>Bacteria</taxon>
        <taxon>Bacillati</taxon>
        <taxon>Actinomycetota</taxon>
        <taxon>Actinomycetes</taxon>
        <taxon>Frankiales</taxon>
        <taxon>Frankiaceae</taxon>
        <taxon>Frankia</taxon>
    </lineage>
</organism>
<dbReference type="AlphaFoldDB" id="A0A0D8BJ96"/>
<name>A0A0D8BJ96_9ACTN</name>
<comment type="similarity">
    <text evidence="1">Belongs to the metallo-beta-lactamase superfamily.</text>
</comment>
<protein>
    <submittedName>
        <fullName evidence="6">Zn-dependent hydrolase, glyoxylase</fullName>
    </submittedName>
</protein>
<dbReference type="EMBL" id="JYFN01000013">
    <property type="protein sequence ID" value="KJE23477.1"/>
    <property type="molecule type" value="Genomic_DNA"/>
</dbReference>
<feature type="domain" description="Metallo-beta-lactamase" evidence="5">
    <location>
        <begin position="50"/>
        <end position="244"/>
    </location>
</feature>